<dbReference type="EMBL" id="CP003179">
    <property type="protein sequence ID" value="AEW04389.1"/>
    <property type="molecule type" value="Genomic_DNA"/>
</dbReference>
<feature type="transmembrane region" description="Helical" evidence="1">
    <location>
        <begin position="23"/>
        <end position="40"/>
    </location>
</feature>
<evidence type="ECO:0000313" key="2">
    <source>
        <dbReference type="EMBL" id="AEW04389.1"/>
    </source>
</evidence>
<keyword evidence="1" id="KW-0812">Transmembrane</keyword>
<dbReference type="KEGG" id="sap:Sulac_0886"/>
<gene>
    <name evidence="2" type="ordered locus">Sulac_0886</name>
</gene>
<organism evidence="2 3">
    <name type="scientific">Sulfobacillus acidophilus (strain ATCC 700253 / DSM 10332 / NAL)</name>
    <dbReference type="NCBI Taxonomy" id="679936"/>
    <lineage>
        <taxon>Bacteria</taxon>
        <taxon>Bacillati</taxon>
        <taxon>Bacillota</taxon>
        <taxon>Clostridia</taxon>
        <taxon>Eubacteriales</taxon>
        <taxon>Clostridiales Family XVII. Incertae Sedis</taxon>
        <taxon>Sulfobacillus</taxon>
    </lineage>
</organism>
<name>G8TS63_SULAD</name>
<evidence type="ECO:0000313" key="3">
    <source>
        <dbReference type="Proteomes" id="UP000005439"/>
    </source>
</evidence>
<dbReference type="HOGENOM" id="CLU_2829648_0_0_9"/>
<sequence length="66" mass="7931">MPFLPHLPIRIPNSPGLPIWWDLMWWLFQILVMTSLLFYFNRIAGHLDGEDIRTQEQKVIESKKRP</sequence>
<protein>
    <submittedName>
        <fullName evidence="2">Uncharacterized protein</fullName>
    </submittedName>
</protein>
<keyword evidence="3" id="KW-1185">Reference proteome</keyword>
<dbReference type="AlphaFoldDB" id="G8TS63"/>
<reference evidence="3" key="1">
    <citation type="submission" date="2011-12" db="EMBL/GenBank/DDBJ databases">
        <title>The complete genome of chromosome of Sulfobacillus acidophilus DSM 10332.</title>
        <authorList>
            <person name="Lucas S."/>
            <person name="Han J."/>
            <person name="Lapidus A."/>
            <person name="Bruce D."/>
            <person name="Goodwin L."/>
            <person name="Pitluck S."/>
            <person name="Peters L."/>
            <person name="Kyrpides N."/>
            <person name="Mavromatis K."/>
            <person name="Ivanova N."/>
            <person name="Mikhailova N."/>
            <person name="Chertkov O."/>
            <person name="Saunders E."/>
            <person name="Detter J.C."/>
            <person name="Tapia R."/>
            <person name="Han C."/>
            <person name="Land M."/>
            <person name="Hauser L."/>
            <person name="Markowitz V."/>
            <person name="Cheng J.-F."/>
            <person name="Hugenholtz P."/>
            <person name="Woyke T."/>
            <person name="Wu D."/>
            <person name="Pukall R."/>
            <person name="Gehrich-Schroeter G."/>
            <person name="Schneider S."/>
            <person name="Klenk H.-P."/>
            <person name="Eisen J.A."/>
        </authorList>
    </citation>
    <scope>NUCLEOTIDE SEQUENCE [LARGE SCALE GENOMIC DNA]</scope>
    <source>
        <strain evidence="3">ATCC 700253 / DSM 10332 / NAL</strain>
    </source>
</reference>
<dbReference type="STRING" id="679936.Sulac_0886"/>
<dbReference type="Proteomes" id="UP000005439">
    <property type="component" value="Chromosome"/>
</dbReference>
<keyword evidence="1" id="KW-0472">Membrane</keyword>
<keyword evidence="1" id="KW-1133">Transmembrane helix</keyword>
<reference evidence="2 3" key="2">
    <citation type="journal article" date="2012" name="Stand. Genomic Sci.">
        <title>Complete genome sequence of the moderately thermophilic mineral-sulfide-oxidizing firmicute Sulfobacillus acidophilus type strain (NAL(T)).</title>
        <authorList>
            <person name="Anderson I."/>
            <person name="Chertkov O."/>
            <person name="Chen A."/>
            <person name="Saunders E."/>
            <person name="Lapidus A."/>
            <person name="Nolan M."/>
            <person name="Lucas S."/>
            <person name="Hammon N."/>
            <person name="Deshpande S."/>
            <person name="Cheng J.F."/>
            <person name="Han C."/>
            <person name="Tapia R."/>
            <person name="Goodwin L.A."/>
            <person name="Pitluck S."/>
            <person name="Liolios K."/>
            <person name="Pagani I."/>
            <person name="Ivanova N."/>
            <person name="Mikhailova N."/>
            <person name="Pati A."/>
            <person name="Palaniappan K."/>
            <person name="Land M."/>
            <person name="Pan C."/>
            <person name="Rohde M."/>
            <person name="Pukall R."/>
            <person name="Goker M."/>
            <person name="Detter J.C."/>
            <person name="Woyke T."/>
            <person name="Bristow J."/>
            <person name="Eisen J.A."/>
            <person name="Markowitz V."/>
            <person name="Hugenholtz P."/>
            <person name="Kyrpides N.C."/>
            <person name="Klenk H.P."/>
            <person name="Mavromatis K."/>
        </authorList>
    </citation>
    <scope>NUCLEOTIDE SEQUENCE [LARGE SCALE GENOMIC DNA]</scope>
    <source>
        <strain evidence="3">ATCC 700253 / DSM 10332 / NAL</strain>
    </source>
</reference>
<proteinExistence type="predicted"/>
<dbReference type="PATRIC" id="fig|679936.5.peg.938"/>
<evidence type="ECO:0000256" key="1">
    <source>
        <dbReference type="SAM" id="Phobius"/>
    </source>
</evidence>
<accession>G8TS63</accession>